<dbReference type="KEGG" id="vff:VITFI_CDS0094"/>
<dbReference type="AlphaFoldDB" id="A0A221KCR6"/>
<evidence type="ECO:0000256" key="1">
    <source>
        <dbReference type="ARBA" id="ARBA00022603"/>
    </source>
</evidence>
<proteinExistence type="predicted"/>
<gene>
    <name evidence="4" type="ORF">VITFI_CDS0094</name>
    <name evidence="5" type="ORF">VITFI_CDS1044</name>
    <name evidence="6" type="ORF">VITFI_CDS1550</name>
    <name evidence="7" type="ORF">VITFI_CDS3241</name>
</gene>
<dbReference type="Pfam" id="PF02086">
    <property type="entry name" value="MethyltransfD12"/>
    <property type="match status" value="1"/>
</dbReference>
<dbReference type="RefSeq" id="WP_198301538.1">
    <property type="nucleotide sequence ID" value="NZ_CP022423.1"/>
</dbReference>
<evidence type="ECO:0000256" key="2">
    <source>
        <dbReference type="ARBA" id="ARBA00022679"/>
    </source>
</evidence>
<dbReference type="InterPro" id="IPR029063">
    <property type="entry name" value="SAM-dependent_MTases_sf"/>
</dbReference>
<dbReference type="GO" id="GO:0006298">
    <property type="term" value="P:mismatch repair"/>
    <property type="evidence" value="ECO:0007669"/>
    <property type="project" value="TreeGrafter"/>
</dbReference>
<dbReference type="PRINTS" id="PR00505">
    <property type="entry name" value="D12N6MTFRASE"/>
</dbReference>
<dbReference type="GO" id="GO:0009307">
    <property type="term" value="P:DNA restriction-modification system"/>
    <property type="evidence" value="ECO:0007669"/>
    <property type="project" value="InterPro"/>
</dbReference>
<evidence type="ECO:0000313" key="8">
    <source>
        <dbReference type="Proteomes" id="UP000199729"/>
    </source>
</evidence>
<dbReference type="REBASE" id="212871">
    <property type="entry name" value="M.Vfi15551ORF3241P"/>
</dbReference>
<evidence type="ECO:0000256" key="3">
    <source>
        <dbReference type="ARBA" id="ARBA00022691"/>
    </source>
</evidence>
<keyword evidence="3" id="KW-0949">S-adenosyl-L-methionine</keyword>
<dbReference type="InterPro" id="IPR012327">
    <property type="entry name" value="MeTrfase_D12"/>
</dbReference>
<dbReference type="GO" id="GO:0032259">
    <property type="term" value="P:methylation"/>
    <property type="evidence" value="ECO:0007669"/>
    <property type="project" value="UniProtKB-KW"/>
</dbReference>
<dbReference type="SUPFAM" id="SSF53335">
    <property type="entry name" value="S-adenosyl-L-methionine-dependent methyltransferases"/>
    <property type="match status" value="1"/>
</dbReference>
<sequence>MNQTTTKPASLAADGPKRAVLRYFGGKWAIAPWVLRHLPPHRIYVEPFGGAASVLMRKTRSEIEVYNDLDSEIVSLFRVIQDPMQCAALMRKLRRTPYARAEFDQAFMSSTDPVVTAQRTIIRAYLSFHHASVFDPRKRSFADARHRTGSGRGKAGEWVTYPRSLVAVRRRLQGVVIECRDALAVIKAQDTPQTLHFVDPPYVPSTRSDTGYRHELTTQQHVELLEVLLGCKGMVVLAGYPSALYDEMLVGWRRVERAHFAVGVLRQPRTEVLWISPRAADALP</sequence>
<dbReference type="REBASE" id="212905">
    <property type="entry name" value="M.Vfi15551ORF1550P"/>
</dbReference>
<name>A0A221KCR6_VITFI</name>
<dbReference type="Gene3D" id="3.40.50.150">
    <property type="entry name" value="Vaccinia Virus protein VP39"/>
    <property type="match status" value="2"/>
</dbReference>
<organism evidence="5 8">
    <name type="scientific">Vitreoscilla filiformis</name>
    <dbReference type="NCBI Taxonomy" id="63"/>
    <lineage>
        <taxon>Bacteria</taxon>
        <taxon>Pseudomonadati</taxon>
        <taxon>Pseudomonadota</taxon>
        <taxon>Betaproteobacteria</taxon>
        <taxon>Neisseriales</taxon>
        <taxon>Neisseriaceae</taxon>
        <taxon>Vitreoscilla</taxon>
    </lineage>
</organism>
<dbReference type="EMBL" id="CP022423">
    <property type="protein sequence ID" value="ASM76822.1"/>
    <property type="molecule type" value="Genomic_DNA"/>
</dbReference>
<protein>
    <submittedName>
        <fullName evidence="5">DNA methyltransferase</fullName>
    </submittedName>
</protein>
<dbReference type="PANTHER" id="PTHR30481">
    <property type="entry name" value="DNA ADENINE METHYLASE"/>
    <property type="match status" value="1"/>
</dbReference>
<dbReference type="KEGG" id="vff:VITFI_CDS1044"/>
<keyword evidence="1 5" id="KW-0489">Methyltransferase</keyword>
<dbReference type="GO" id="GO:0043565">
    <property type="term" value="F:sequence-specific DNA binding"/>
    <property type="evidence" value="ECO:0007669"/>
    <property type="project" value="TreeGrafter"/>
</dbReference>
<dbReference type="Proteomes" id="UP000199729">
    <property type="component" value="Chromosome"/>
</dbReference>
<dbReference type="EMBL" id="CP022423">
    <property type="protein sequence ID" value="ASM79018.1"/>
    <property type="molecule type" value="Genomic_DNA"/>
</dbReference>
<keyword evidence="2 5" id="KW-0808">Transferase</keyword>
<reference evidence="5 8" key="1">
    <citation type="submission" date="2017-07" db="EMBL/GenBank/DDBJ databases">
        <title>Complete Genome Sequence of the cosmetic ferment Vitreoscilla filiformis (ATCC15551).</title>
        <authorList>
            <person name="Contreras S."/>
            <person name="Sagory-Zalkind P."/>
            <person name="Blanquart H."/>
            <person name="Iltis A."/>
            <person name="Morand S.C."/>
        </authorList>
    </citation>
    <scope>NUCLEOTIDE SEQUENCE [LARGE SCALE GENOMIC DNA]</scope>
    <source>
        <strain evidence="5 8">ATCC 15551</strain>
    </source>
</reference>
<dbReference type="KEGG" id="vff:VITFI_CDS1550"/>
<dbReference type="REBASE" id="212413">
    <property type="entry name" value="M.Vfi15551ORF94P"/>
</dbReference>
<evidence type="ECO:0000313" key="6">
    <source>
        <dbReference type="EMBL" id="ASM77328.1"/>
    </source>
</evidence>
<dbReference type="GO" id="GO:0009007">
    <property type="term" value="F:site-specific DNA-methyltransferase (adenine-specific) activity"/>
    <property type="evidence" value="ECO:0007669"/>
    <property type="project" value="UniProtKB-EC"/>
</dbReference>
<dbReference type="EMBL" id="CP022423">
    <property type="protein sequence ID" value="ASM75873.1"/>
    <property type="molecule type" value="Genomic_DNA"/>
</dbReference>
<dbReference type="EMBL" id="CP022423">
    <property type="protein sequence ID" value="ASM77328.1"/>
    <property type="molecule type" value="Genomic_DNA"/>
</dbReference>
<dbReference type="KEGG" id="vff:VITFI_CDS3241"/>
<dbReference type="PANTHER" id="PTHR30481:SF4">
    <property type="entry name" value="SITE-SPECIFIC DNA-METHYLTRANSFERASE (ADENINE-SPECIFIC)"/>
    <property type="match status" value="1"/>
</dbReference>
<evidence type="ECO:0000313" key="4">
    <source>
        <dbReference type="EMBL" id="ASM75873.1"/>
    </source>
</evidence>
<evidence type="ECO:0000313" key="5">
    <source>
        <dbReference type="EMBL" id="ASM76822.1"/>
    </source>
</evidence>
<dbReference type="GO" id="GO:1904047">
    <property type="term" value="F:S-adenosyl-L-methionine binding"/>
    <property type="evidence" value="ECO:0007669"/>
    <property type="project" value="TreeGrafter"/>
</dbReference>
<accession>A0A221KCR6</accession>
<evidence type="ECO:0000313" key="7">
    <source>
        <dbReference type="EMBL" id="ASM79018.1"/>
    </source>
</evidence>
<keyword evidence="8" id="KW-1185">Reference proteome</keyword>
<dbReference type="REBASE" id="212906">
    <property type="entry name" value="M.Vfi15551ORF1044P"/>
</dbReference>